<keyword evidence="5" id="KW-0812">Transmembrane</keyword>
<comment type="caution">
    <text evidence="7">The sequence shown here is derived from an EMBL/GenBank/DDBJ whole genome shotgun (WGS) entry which is preliminary data.</text>
</comment>
<name>A0A8J2RNE1_9CRUS</name>
<evidence type="ECO:0000256" key="3">
    <source>
        <dbReference type="ARBA" id="ARBA00022525"/>
    </source>
</evidence>
<evidence type="ECO:0000256" key="5">
    <source>
        <dbReference type="SAM" id="Phobius"/>
    </source>
</evidence>
<keyword evidence="8" id="KW-1185">Reference proteome</keyword>
<comment type="similarity">
    <text evidence="2">Belongs to the DIPK family.</text>
</comment>
<evidence type="ECO:0000256" key="4">
    <source>
        <dbReference type="ARBA" id="ARBA00022729"/>
    </source>
</evidence>
<keyword evidence="5" id="KW-1133">Transmembrane helix</keyword>
<feature type="transmembrane region" description="Helical" evidence="5">
    <location>
        <begin position="58"/>
        <end position="79"/>
    </location>
</feature>
<evidence type="ECO:0000259" key="6">
    <source>
        <dbReference type="Pfam" id="PF12260"/>
    </source>
</evidence>
<gene>
    <name evidence="7" type="ORF">DGAL_LOCUS4596</name>
</gene>
<comment type="subcellular location">
    <subcellularLocation>
        <location evidence="1">Secreted</location>
    </subcellularLocation>
</comment>
<dbReference type="AlphaFoldDB" id="A0A8J2RNE1"/>
<reference evidence="7" key="1">
    <citation type="submission" date="2021-11" db="EMBL/GenBank/DDBJ databases">
        <authorList>
            <person name="Schell T."/>
        </authorList>
    </citation>
    <scope>NUCLEOTIDE SEQUENCE</scope>
    <source>
        <strain evidence="7">M5</strain>
    </source>
</reference>
<dbReference type="GO" id="GO:0005576">
    <property type="term" value="C:extracellular region"/>
    <property type="evidence" value="ECO:0007669"/>
    <property type="project" value="UniProtKB-SubCell"/>
</dbReference>
<dbReference type="InterPro" id="IPR020519">
    <property type="entry name" value="DIPK2A/B"/>
</dbReference>
<sequence>MRRRLTELDSEKLNPTLNMRFKSYLFKEKITLETGGKQLLESDGGILKYSSKKPRPSCLRMTPILVWIVILGVFSTVLLRSAIPVYLNVADEKFLELKKCPACFGVMLCPAFLMGDIVPETWSRFKAAQLLNTKNVYFATFKNKHVVLKKLGHDPKLEQLDQHILHQSVGLLKNPTQQISVSAAVRPYTQQNVWLDCVKDLEGNGSTLVHRLRVFDPSSQDISTNDLLGSAGHFKGSEMFVCPSQRKLNYIENEFVANNLGLYRLTCLYNLMTLLLLNSEPLVFQTFPANEGWPFPIYYGACGRVVVEEYVGPNLAQWLPQASFEERINAALQMLNIADQFTKGTDGFRLYVTDFSLYNTAVGFDGVLKIVDGENIIIVDLEKIRKDRPENFDVPYVSDNAGCEHLPSDPHCMSYSEQDMCNRLYNDHNFFAICRELFSPLDSFGLVNGVPDHILKRFPLILTYQTDCYSSSIPGVRESAAKNLISIYKKILPIM</sequence>
<dbReference type="Proteomes" id="UP000789390">
    <property type="component" value="Unassembled WGS sequence"/>
</dbReference>
<dbReference type="PANTHER" id="PTHR32073:SF7">
    <property type="entry name" value="GH11358P"/>
    <property type="match status" value="1"/>
</dbReference>
<protein>
    <recommendedName>
        <fullName evidence="6">FAM69 protein-kinase domain-containing protein</fullName>
    </recommendedName>
</protein>
<keyword evidence="5" id="KW-0472">Membrane</keyword>
<accession>A0A8J2RNE1</accession>
<evidence type="ECO:0000256" key="1">
    <source>
        <dbReference type="ARBA" id="ARBA00004613"/>
    </source>
</evidence>
<evidence type="ECO:0000313" key="7">
    <source>
        <dbReference type="EMBL" id="CAH0102206.1"/>
    </source>
</evidence>
<dbReference type="InterPro" id="IPR022049">
    <property type="entry name" value="FAM69_kinase_dom"/>
</dbReference>
<keyword evidence="4" id="KW-0732">Signal</keyword>
<dbReference type="Pfam" id="PF12260">
    <property type="entry name" value="PIP49_C"/>
    <property type="match status" value="1"/>
</dbReference>
<evidence type="ECO:0000256" key="2">
    <source>
        <dbReference type="ARBA" id="ARBA00006338"/>
    </source>
</evidence>
<dbReference type="PANTHER" id="PTHR32073">
    <property type="entry name" value="GH11358P"/>
    <property type="match status" value="1"/>
</dbReference>
<dbReference type="OrthoDB" id="10035316at2759"/>
<proteinExistence type="inferred from homology"/>
<evidence type="ECO:0000313" key="8">
    <source>
        <dbReference type="Proteomes" id="UP000789390"/>
    </source>
</evidence>
<organism evidence="7 8">
    <name type="scientific">Daphnia galeata</name>
    <dbReference type="NCBI Taxonomy" id="27404"/>
    <lineage>
        <taxon>Eukaryota</taxon>
        <taxon>Metazoa</taxon>
        <taxon>Ecdysozoa</taxon>
        <taxon>Arthropoda</taxon>
        <taxon>Crustacea</taxon>
        <taxon>Branchiopoda</taxon>
        <taxon>Diplostraca</taxon>
        <taxon>Cladocera</taxon>
        <taxon>Anomopoda</taxon>
        <taxon>Daphniidae</taxon>
        <taxon>Daphnia</taxon>
    </lineage>
</organism>
<dbReference type="EMBL" id="CAKKLH010000076">
    <property type="protein sequence ID" value="CAH0102206.1"/>
    <property type="molecule type" value="Genomic_DNA"/>
</dbReference>
<feature type="domain" description="FAM69 protein-kinase" evidence="6">
    <location>
        <begin position="275"/>
        <end position="454"/>
    </location>
</feature>
<keyword evidence="3" id="KW-0964">Secreted</keyword>